<keyword evidence="1" id="KW-1133">Transmembrane helix</keyword>
<organism evidence="2 3">
    <name type="scientific">Kipferlia bialata</name>
    <dbReference type="NCBI Taxonomy" id="797122"/>
    <lineage>
        <taxon>Eukaryota</taxon>
        <taxon>Metamonada</taxon>
        <taxon>Carpediemonas-like organisms</taxon>
        <taxon>Kipferlia</taxon>
    </lineage>
</organism>
<proteinExistence type="predicted"/>
<evidence type="ECO:0000313" key="3">
    <source>
        <dbReference type="Proteomes" id="UP000265618"/>
    </source>
</evidence>
<dbReference type="AlphaFoldDB" id="A0A9K3CPR0"/>
<gene>
    <name evidence="2" type="ORF">KIPB_000796</name>
</gene>
<keyword evidence="3" id="KW-1185">Reference proteome</keyword>
<feature type="transmembrane region" description="Helical" evidence="1">
    <location>
        <begin position="118"/>
        <end position="140"/>
    </location>
</feature>
<feature type="transmembrane region" description="Helical" evidence="1">
    <location>
        <begin position="12"/>
        <end position="33"/>
    </location>
</feature>
<dbReference type="EMBL" id="BDIP01000099">
    <property type="protein sequence ID" value="GIQ80062.1"/>
    <property type="molecule type" value="Genomic_DNA"/>
</dbReference>
<evidence type="ECO:0000256" key="1">
    <source>
        <dbReference type="SAM" id="Phobius"/>
    </source>
</evidence>
<name>A0A9K3CPR0_9EUKA</name>
<feature type="transmembrane region" description="Helical" evidence="1">
    <location>
        <begin position="61"/>
        <end position="81"/>
    </location>
</feature>
<comment type="caution">
    <text evidence="2">The sequence shown here is derived from an EMBL/GenBank/DDBJ whole genome shotgun (WGS) entry which is preliminary data.</text>
</comment>
<reference evidence="2 3" key="1">
    <citation type="journal article" date="2018" name="PLoS ONE">
        <title>The draft genome of Kipferlia bialata reveals reductive genome evolution in fornicate parasites.</title>
        <authorList>
            <person name="Tanifuji G."/>
            <person name="Takabayashi S."/>
            <person name="Kume K."/>
            <person name="Takagi M."/>
            <person name="Nakayama T."/>
            <person name="Kamikawa R."/>
            <person name="Inagaki Y."/>
            <person name="Hashimoto T."/>
        </authorList>
    </citation>
    <scope>NUCLEOTIDE SEQUENCE [LARGE SCALE GENOMIC DNA]</scope>
    <source>
        <strain evidence="2">NY0173</strain>
    </source>
</reference>
<keyword evidence="1" id="KW-0472">Membrane</keyword>
<keyword evidence="1" id="KW-0812">Transmembrane</keyword>
<accession>A0A9K3CPR0</accession>
<dbReference type="Proteomes" id="UP000265618">
    <property type="component" value="Unassembled WGS sequence"/>
</dbReference>
<protein>
    <submittedName>
        <fullName evidence="2">Uncharacterized protein</fullName>
    </submittedName>
</protein>
<sequence>MTINRGQFIGEVAKLLFVTLFYLVSMCIFYKNFMEEREGENVTDSADNTEMYPVLKNRLRFIASGLISLVYLGYSAARSFFHAFDCPPVNLSFILYSGCYMVTNFSLALSIIHPAEAVMISGFIMYHVLVLEQCLARTYVRVPRESMWQTRGDYGF</sequence>
<evidence type="ECO:0000313" key="2">
    <source>
        <dbReference type="EMBL" id="GIQ80062.1"/>
    </source>
</evidence>